<accession>A0A2T0TN60</accession>
<evidence type="ECO:0000256" key="1">
    <source>
        <dbReference type="SAM" id="MobiDB-lite"/>
    </source>
</evidence>
<organism evidence="2 3">
    <name type="scientific">Spirosoma oryzae</name>
    <dbReference type="NCBI Taxonomy" id="1469603"/>
    <lineage>
        <taxon>Bacteria</taxon>
        <taxon>Pseudomonadati</taxon>
        <taxon>Bacteroidota</taxon>
        <taxon>Cytophagia</taxon>
        <taxon>Cytophagales</taxon>
        <taxon>Cytophagaceae</taxon>
        <taxon>Spirosoma</taxon>
    </lineage>
</organism>
<evidence type="ECO:0000313" key="3">
    <source>
        <dbReference type="Proteomes" id="UP000238375"/>
    </source>
</evidence>
<gene>
    <name evidence="2" type="ORF">CLV58_101216</name>
</gene>
<feature type="compositionally biased region" description="Basic and acidic residues" evidence="1">
    <location>
        <begin position="1"/>
        <end position="14"/>
    </location>
</feature>
<protein>
    <submittedName>
        <fullName evidence="2">Uncharacterized protein</fullName>
    </submittedName>
</protein>
<reference evidence="2 3" key="1">
    <citation type="submission" date="2018-03" db="EMBL/GenBank/DDBJ databases">
        <title>Genomic Encyclopedia of Archaeal and Bacterial Type Strains, Phase II (KMG-II): from individual species to whole genera.</title>
        <authorList>
            <person name="Goeker M."/>
        </authorList>
    </citation>
    <scope>NUCLEOTIDE SEQUENCE [LARGE SCALE GENOMIC DNA]</scope>
    <source>
        <strain evidence="2 3">DSM 28354</strain>
    </source>
</reference>
<proteinExistence type="predicted"/>
<dbReference type="AlphaFoldDB" id="A0A2T0TN60"/>
<evidence type="ECO:0000313" key="2">
    <source>
        <dbReference type="EMBL" id="PRY47150.1"/>
    </source>
</evidence>
<dbReference type="EMBL" id="PVTE01000001">
    <property type="protein sequence ID" value="PRY47150.1"/>
    <property type="molecule type" value="Genomic_DNA"/>
</dbReference>
<comment type="caution">
    <text evidence="2">The sequence shown here is derived from an EMBL/GenBank/DDBJ whole genome shotgun (WGS) entry which is preliminary data.</text>
</comment>
<feature type="region of interest" description="Disordered" evidence="1">
    <location>
        <begin position="1"/>
        <end position="20"/>
    </location>
</feature>
<dbReference type="Proteomes" id="UP000238375">
    <property type="component" value="Unassembled WGS sequence"/>
</dbReference>
<sequence>MLAREVQRANENKGDNYSSDELTYQSEVIQKYRRGITFLYSALFRALSSAYKRSDEETRLLIVDVLDRYTQTASS</sequence>
<keyword evidence="3" id="KW-1185">Reference proteome</keyword>
<name>A0A2T0TN60_9BACT</name>